<dbReference type="InterPro" id="IPR049577">
    <property type="entry name" value="GMPP_N"/>
</dbReference>
<dbReference type="PANTHER" id="PTHR46390:SF1">
    <property type="entry name" value="MANNOSE-1-PHOSPHATE GUANYLYLTRANSFERASE"/>
    <property type="match status" value="1"/>
</dbReference>
<dbReference type="GO" id="GO:0004475">
    <property type="term" value="F:mannose-1-phosphate guanylyltransferase (GTP) activity"/>
    <property type="evidence" value="ECO:0007669"/>
    <property type="project" value="InterPro"/>
</dbReference>
<dbReference type="eggNOG" id="COG0836">
    <property type="taxonomic scope" value="Bacteria"/>
</dbReference>
<evidence type="ECO:0000313" key="4">
    <source>
        <dbReference type="Proteomes" id="UP000001227"/>
    </source>
</evidence>
<evidence type="ECO:0000259" key="2">
    <source>
        <dbReference type="Pfam" id="PF22640"/>
    </source>
</evidence>
<organism evidence="3 4">
    <name type="scientific">Amoebophilus asiaticus (strain 5a2)</name>
    <dbReference type="NCBI Taxonomy" id="452471"/>
    <lineage>
        <taxon>Bacteria</taxon>
        <taxon>Pseudomonadati</taxon>
        <taxon>Bacteroidota</taxon>
        <taxon>Cytophagia</taxon>
        <taxon>Cytophagales</taxon>
        <taxon>Amoebophilaceae</taxon>
        <taxon>Candidatus Amoebophilus</taxon>
    </lineage>
</organism>
<dbReference type="HOGENOM" id="CLU_035527_0_1_10"/>
<dbReference type="InterPro" id="IPR051161">
    <property type="entry name" value="Mannose-6P_isomerase_type2"/>
</dbReference>
<dbReference type="KEGG" id="aas:Aasi_0119"/>
<dbReference type="Pfam" id="PF00483">
    <property type="entry name" value="NTP_transferase"/>
    <property type="match status" value="1"/>
</dbReference>
<dbReference type="Proteomes" id="UP000001227">
    <property type="component" value="Chromosome"/>
</dbReference>
<dbReference type="Pfam" id="PF22640">
    <property type="entry name" value="ManC_GMP_beta-helix"/>
    <property type="match status" value="1"/>
</dbReference>
<evidence type="ECO:0000259" key="1">
    <source>
        <dbReference type="Pfam" id="PF00483"/>
    </source>
</evidence>
<dbReference type="GO" id="GO:0009298">
    <property type="term" value="P:GDP-mannose biosynthetic process"/>
    <property type="evidence" value="ECO:0007669"/>
    <property type="project" value="TreeGrafter"/>
</dbReference>
<dbReference type="AlphaFoldDB" id="B3EUE7"/>
<name>B3EUE7_AMOA5</name>
<dbReference type="CDD" id="cd02509">
    <property type="entry name" value="GDP-M1P_Guanylyltransferase"/>
    <property type="match status" value="1"/>
</dbReference>
<evidence type="ECO:0000313" key="3">
    <source>
        <dbReference type="EMBL" id="ACE05566.1"/>
    </source>
</evidence>
<keyword evidence="3" id="KW-0808">Transferase</keyword>
<dbReference type="STRING" id="452471.Aasi_0119"/>
<reference evidence="3 4" key="1">
    <citation type="journal article" date="2010" name="J. Bacteriol.">
        <title>The genome of the amoeba symbiont 'Candidatus Amoebophilus asiaticus' reveals common mechanisms for host cell interaction among amoeba-associated bacteria.</title>
        <authorList>
            <person name="Schmitz-Esser S."/>
            <person name="Tischler P."/>
            <person name="Arnold R."/>
            <person name="Montanaro J."/>
            <person name="Wagner M."/>
            <person name="Rattei T."/>
            <person name="Horn M."/>
        </authorList>
    </citation>
    <scope>NUCLEOTIDE SEQUENCE [LARGE SCALE GENOMIC DNA]</scope>
    <source>
        <strain evidence="3 4">5a2</strain>
    </source>
</reference>
<dbReference type="Gene3D" id="3.90.550.10">
    <property type="entry name" value="Spore Coat Polysaccharide Biosynthesis Protein SpsA, Chain A"/>
    <property type="match status" value="1"/>
</dbReference>
<dbReference type="OrthoDB" id="9806359at2"/>
<dbReference type="RefSeq" id="WP_012472337.1">
    <property type="nucleotide sequence ID" value="NC_010830.1"/>
</dbReference>
<accession>B3EUE7</accession>
<protein>
    <submittedName>
        <fullName evidence="3">Nucleotidyl transferase</fullName>
    </submittedName>
</protein>
<feature type="domain" description="Nucleotidyl transferase" evidence="1">
    <location>
        <begin position="10"/>
        <end position="291"/>
    </location>
</feature>
<dbReference type="InterPro" id="IPR005835">
    <property type="entry name" value="NTP_transferase_dom"/>
</dbReference>
<feature type="domain" description="MannoseP isomerase/GMP-like beta-helix" evidence="2">
    <location>
        <begin position="298"/>
        <end position="352"/>
    </location>
</feature>
<dbReference type="PANTHER" id="PTHR46390">
    <property type="entry name" value="MANNOSE-1-PHOSPHATE GUANYLYLTRANSFERASE"/>
    <property type="match status" value="1"/>
</dbReference>
<proteinExistence type="predicted"/>
<dbReference type="SUPFAM" id="SSF53448">
    <property type="entry name" value="Nucleotide-diphospho-sugar transferases"/>
    <property type="match status" value="1"/>
</dbReference>
<dbReference type="InterPro" id="IPR029044">
    <property type="entry name" value="Nucleotide-diphossugar_trans"/>
</dbReference>
<dbReference type="SUPFAM" id="SSF159283">
    <property type="entry name" value="Guanosine diphospho-D-mannose pyrophosphorylase/mannose-6-phosphate isomerase linker domain"/>
    <property type="match status" value="1"/>
</dbReference>
<dbReference type="EMBL" id="CP001102">
    <property type="protein sequence ID" value="ACE05566.1"/>
    <property type="molecule type" value="Genomic_DNA"/>
</dbReference>
<sequence>MNRQYDTHIVIMAGGSGQRLWPCSTQSMPKQFHDFLGAGKTFLQATAERFMQVIPQQNIWVVTQKRHVATVKKQLPWINKQQILGEPISKNTASCIAYACATINNYYPEATLVITPADHYIQQEQLFINLIQQALQSEYTSLSITLVGVPCKNPATGYGYIGYDNQEKGTVKPITDFVEKPPRAQAEAYIAQGNYVWNTGIFIGKLSVFIKSLQTYLPHIWAAFERLNLLLNVSKKKYQVSLLNLYKSLPSTSFDHGILEKADQLYLICQDFGWKDLGTWNALYEHLDKDRKNNVCQGQVVTLLTSNCLIKGNEEQLIATYGLDSLVIVQHQGVLLICPRNEVQNLKTLVQQIDDEGYTPYL</sequence>
<dbReference type="InterPro" id="IPR054566">
    <property type="entry name" value="ManC/GMP-like_b-helix"/>
</dbReference>
<gene>
    <name evidence="3" type="ordered locus">Aasi_0119</name>
</gene>
<keyword evidence="4" id="KW-1185">Reference proteome</keyword>